<protein>
    <submittedName>
        <fullName evidence="1">Uncharacterized protein</fullName>
    </submittedName>
</protein>
<name>A0AA88ALU0_FICCA</name>
<keyword evidence="2" id="KW-1185">Reference proteome</keyword>
<reference evidence="1" key="1">
    <citation type="submission" date="2023-07" db="EMBL/GenBank/DDBJ databases">
        <title>draft genome sequence of fig (Ficus carica).</title>
        <authorList>
            <person name="Takahashi T."/>
            <person name="Nishimura K."/>
        </authorList>
    </citation>
    <scope>NUCLEOTIDE SEQUENCE</scope>
</reference>
<sequence length="112" mass="12536">MYGDDPAWEVGALHGRREEASKVTHLYQPIHLYGCERKSPSRCPATWRDALASQPRAARLLISTPTRSFQESIVYSTCAKPSSLHLAHMHTPSLSHISQWPFALSLLGIDCH</sequence>
<accession>A0AA88ALU0</accession>
<dbReference type="EMBL" id="BTGU01000053">
    <property type="protein sequence ID" value="GMN54845.1"/>
    <property type="molecule type" value="Genomic_DNA"/>
</dbReference>
<dbReference type="Proteomes" id="UP001187192">
    <property type="component" value="Unassembled WGS sequence"/>
</dbReference>
<evidence type="ECO:0000313" key="2">
    <source>
        <dbReference type="Proteomes" id="UP001187192"/>
    </source>
</evidence>
<organism evidence="1 2">
    <name type="scientific">Ficus carica</name>
    <name type="common">Common fig</name>
    <dbReference type="NCBI Taxonomy" id="3494"/>
    <lineage>
        <taxon>Eukaryota</taxon>
        <taxon>Viridiplantae</taxon>
        <taxon>Streptophyta</taxon>
        <taxon>Embryophyta</taxon>
        <taxon>Tracheophyta</taxon>
        <taxon>Spermatophyta</taxon>
        <taxon>Magnoliopsida</taxon>
        <taxon>eudicotyledons</taxon>
        <taxon>Gunneridae</taxon>
        <taxon>Pentapetalae</taxon>
        <taxon>rosids</taxon>
        <taxon>fabids</taxon>
        <taxon>Rosales</taxon>
        <taxon>Moraceae</taxon>
        <taxon>Ficeae</taxon>
        <taxon>Ficus</taxon>
    </lineage>
</organism>
<comment type="caution">
    <text evidence="1">The sequence shown here is derived from an EMBL/GenBank/DDBJ whole genome shotgun (WGS) entry which is preliminary data.</text>
</comment>
<evidence type="ECO:0000313" key="1">
    <source>
        <dbReference type="EMBL" id="GMN54845.1"/>
    </source>
</evidence>
<dbReference type="AlphaFoldDB" id="A0AA88ALU0"/>
<gene>
    <name evidence="1" type="ORF">TIFTF001_023957</name>
</gene>
<proteinExistence type="predicted"/>